<feature type="signal peptide" evidence="4">
    <location>
        <begin position="1"/>
        <end position="31"/>
    </location>
</feature>
<comment type="similarity">
    <text evidence="1">Belongs to the bacterial solute-binding protein 5 family.</text>
</comment>
<feature type="chain" id="PRO_5023138224" evidence="4">
    <location>
        <begin position="32"/>
        <end position="513"/>
    </location>
</feature>
<dbReference type="PANTHER" id="PTHR30290">
    <property type="entry name" value="PERIPLASMIC BINDING COMPONENT OF ABC TRANSPORTER"/>
    <property type="match status" value="1"/>
</dbReference>
<keyword evidence="3 4" id="KW-0732">Signal</keyword>
<dbReference type="AlphaFoldDB" id="A0A5C8P0C7"/>
<evidence type="ECO:0000256" key="1">
    <source>
        <dbReference type="ARBA" id="ARBA00005695"/>
    </source>
</evidence>
<dbReference type="Gene3D" id="3.90.76.10">
    <property type="entry name" value="Dipeptide-binding Protein, Domain 1"/>
    <property type="match status" value="1"/>
</dbReference>
<keyword evidence="2" id="KW-0813">Transport</keyword>
<dbReference type="PROSITE" id="PS01040">
    <property type="entry name" value="SBP_BACTERIAL_5"/>
    <property type="match status" value="1"/>
</dbReference>
<dbReference type="CDD" id="cd08515">
    <property type="entry name" value="PBP2_NikA_DppA_OppA_like_10"/>
    <property type="match status" value="1"/>
</dbReference>
<reference evidence="6 7" key="1">
    <citation type="submission" date="2019-06" db="EMBL/GenBank/DDBJ databases">
        <title>Quisquiliibacterium sp. nov., isolated from a maize field.</title>
        <authorList>
            <person name="Lin S.-Y."/>
            <person name="Tsai C.-F."/>
            <person name="Young C.-C."/>
        </authorList>
    </citation>
    <scope>NUCLEOTIDE SEQUENCE [LARGE SCALE GENOMIC DNA]</scope>
    <source>
        <strain evidence="6 7">CC-CFT501</strain>
    </source>
</reference>
<dbReference type="InterPro" id="IPR000914">
    <property type="entry name" value="SBP_5_dom"/>
</dbReference>
<dbReference type="Gene3D" id="3.40.190.10">
    <property type="entry name" value="Periplasmic binding protein-like II"/>
    <property type="match status" value="1"/>
</dbReference>
<dbReference type="Gene3D" id="3.10.105.10">
    <property type="entry name" value="Dipeptide-binding Protein, Domain 3"/>
    <property type="match status" value="1"/>
</dbReference>
<dbReference type="RefSeq" id="WP_147703319.1">
    <property type="nucleotide sequence ID" value="NZ_VDUY01000002.1"/>
</dbReference>
<organism evidence="6 7">
    <name type="scientific">Zeimonas arvi</name>
    <dbReference type="NCBI Taxonomy" id="2498847"/>
    <lineage>
        <taxon>Bacteria</taxon>
        <taxon>Pseudomonadati</taxon>
        <taxon>Pseudomonadota</taxon>
        <taxon>Betaproteobacteria</taxon>
        <taxon>Burkholderiales</taxon>
        <taxon>Burkholderiaceae</taxon>
        <taxon>Zeimonas</taxon>
    </lineage>
</organism>
<accession>A0A5C8P0C7</accession>
<dbReference type="PANTHER" id="PTHR30290:SF9">
    <property type="entry name" value="OLIGOPEPTIDE-BINDING PROTEIN APPA"/>
    <property type="match status" value="1"/>
</dbReference>
<proteinExistence type="inferred from homology"/>
<dbReference type="InterPro" id="IPR039424">
    <property type="entry name" value="SBP_5"/>
</dbReference>
<evidence type="ECO:0000313" key="7">
    <source>
        <dbReference type="Proteomes" id="UP000321548"/>
    </source>
</evidence>
<feature type="domain" description="Solute-binding protein family 5" evidence="5">
    <location>
        <begin position="79"/>
        <end position="433"/>
    </location>
</feature>
<protein>
    <submittedName>
        <fullName evidence="6">ABC transporter substrate-binding protein</fullName>
    </submittedName>
</protein>
<evidence type="ECO:0000256" key="4">
    <source>
        <dbReference type="SAM" id="SignalP"/>
    </source>
</evidence>
<evidence type="ECO:0000259" key="5">
    <source>
        <dbReference type="Pfam" id="PF00496"/>
    </source>
</evidence>
<name>A0A5C8P0C7_9BURK</name>
<dbReference type="Pfam" id="PF00496">
    <property type="entry name" value="SBP_bac_5"/>
    <property type="match status" value="1"/>
</dbReference>
<dbReference type="InterPro" id="IPR023765">
    <property type="entry name" value="SBP_5_CS"/>
</dbReference>
<evidence type="ECO:0000256" key="2">
    <source>
        <dbReference type="ARBA" id="ARBA00022448"/>
    </source>
</evidence>
<dbReference type="GO" id="GO:0043190">
    <property type="term" value="C:ATP-binding cassette (ABC) transporter complex"/>
    <property type="evidence" value="ECO:0007669"/>
    <property type="project" value="InterPro"/>
</dbReference>
<dbReference type="GO" id="GO:0030288">
    <property type="term" value="C:outer membrane-bounded periplasmic space"/>
    <property type="evidence" value="ECO:0007669"/>
    <property type="project" value="UniProtKB-ARBA"/>
</dbReference>
<evidence type="ECO:0000256" key="3">
    <source>
        <dbReference type="ARBA" id="ARBA00022729"/>
    </source>
</evidence>
<dbReference type="OrthoDB" id="9801799at2"/>
<dbReference type="Proteomes" id="UP000321548">
    <property type="component" value="Unassembled WGS sequence"/>
</dbReference>
<gene>
    <name evidence="6" type="ORF">FHP08_05480</name>
</gene>
<dbReference type="SUPFAM" id="SSF53850">
    <property type="entry name" value="Periplasmic binding protein-like II"/>
    <property type="match status" value="1"/>
</dbReference>
<dbReference type="InterPro" id="IPR030678">
    <property type="entry name" value="Peptide/Ni-bd"/>
</dbReference>
<evidence type="ECO:0000313" key="6">
    <source>
        <dbReference type="EMBL" id="TXL67070.1"/>
    </source>
</evidence>
<sequence>MKIASLRRAGVKLAAGSLLAAALLGVGPALAGKKDDTIRFATDQAPESVDPFFNNVRIGVILGAQIWDTLVYRDPKTNEYKGNLAKSWKQIDERTIEFELREGVKFHNGEAFDADSVVYTLNFVANRDNKVTTQQNVNWIEKAEKLDQYKVRVVTKKVFPAAIEYLAGPVVIHPAKYYAEVGPQGMNAKPVGTGPFKVAAYTPGKSITLERNADYFKDSPKGTPKIGKVEIRFIPDRQTQMAEALSGGVDFIMHVPKDQAEQAAKVPHLQVVSGETMRIVFMQFNTQDGTPTPALKDIRVRQAIAHAIDRESIVKNIVGAGSRVLHTQCFPSQFGCTDEGAPRYEYNPDKARKLLAEAGFPNGFDTEIFAYRERNQTEAMINNLQAVGIKAKLTFSQYAAMRDAVRAGKSALSHQTWGSFSVNDVSASTPVYFTFEADDITRDPEVRDLLVKGNNSVDPNARKQAYQQALKRIAENVYSVPLWSLPVFYVATKDLDFSAYPDEMVRFWEMSWK</sequence>
<dbReference type="EMBL" id="VDUY01000002">
    <property type="protein sequence ID" value="TXL67070.1"/>
    <property type="molecule type" value="Genomic_DNA"/>
</dbReference>
<comment type="caution">
    <text evidence="6">The sequence shown here is derived from an EMBL/GenBank/DDBJ whole genome shotgun (WGS) entry which is preliminary data.</text>
</comment>
<dbReference type="PIRSF" id="PIRSF002741">
    <property type="entry name" value="MppA"/>
    <property type="match status" value="1"/>
</dbReference>
<dbReference type="GO" id="GO:1904680">
    <property type="term" value="F:peptide transmembrane transporter activity"/>
    <property type="evidence" value="ECO:0007669"/>
    <property type="project" value="TreeGrafter"/>
</dbReference>
<dbReference type="GO" id="GO:0015833">
    <property type="term" value="P:peptide transport"/>
    <property type="evidence" value="ECO:0007669"/>
    <property type="project" value="TreeGrafter"/>
</dbReference>
<keyword evidence="7" id="KW-1185">Reference proteome</keyword>